<feature type="transmembrane region" description="Helical" evidence="3">
    <location>
        <begin position="119"/>
        <end position="147"/>
    </location>
</feature>
<proteinExistence type="predicted"/>
<organism evidence="4 5">
    <name type="scientific">Spiroplasma floricola 23-6</name>
    <dbReference type="NCBI Taxonomy" id="1336749"/>
    <lineage>
        <taxon>Bacteria</taxon>
        <taxon>Bacillati</taxon>
        <taxon>Mycoplasmatota</taxon>
        <taxon>Mollicutes</taxon>
        <taxon>Entomoplasmatales</taxon>
        <taxon>Spiroplasmataceae</taxon>
        <taxon>Spiroplasma</taxon>
    </lineage>
</organism>
<accession>A0A2K8SFC0</accession>
<feature type="region of interest" description="Disordered" evidence="2">
    <location>
        <begin position="342"/>
        <end position="362"/>
    </location>
</feature>
<evidence type="ECO:0000313" key="5">
    <source>
        <dbReference type="Proteomes" id="UP000231823"/>
    </source>
</evidence>
<feature type="transmembrane region" description="Helical" evidence="3">
    <location>
        <begin position="78"/>
        <end position="98"/>
    </location>
</feature>
<feature type="coiled-coil region" evidence="1">
    <location>
        <begin position="638"/>
        <end position="688"/>
    </location>
</feature>
<name>A0A2K8SFC0_9MOLU</name>
<reference evidence="4 5" key="1">
    <citation type="submission" date="2017-12" db="EMBL/GenBank/DDBJ databases">
        <title>Complete genome sequence of Spiroplasma floricola 23-6 (ATCC 29989).</title>
        <authorList>
            <person name="Tsai Y.-M."/>
            <person name="Wu P.-S."/>
            <person name="Lo W.-S."/>
            <person name="Kuo C.-H."/>
        </authorList>
    </citation>
    <scope>NUCLEOTIDE SEQUENCE [LARGE SCALE GENOMIC DNA]</scope>
    <source>
        <strain evidence="4 5">23-6</strain>
    </source>
</reference>
<keyword evidence="3" id="KW-0812">Transmembrane</keyword>
<evidence type="ECO:0008006" key="6">
    <source>
        <dbReference type="Google" id="ProtNLM"/>
    </source>
</evidence>
<gene>
    <name evidence="4" type="ORF">SFLOR_v1c10900</name>
</gene>
<keyword evidence="3" id="KW-1133">Transmembrane helix</keyword>
<evidence type="ECO:0000256" key="1">
    <source>
        <dbReference type="SAM" id="Coils"/>
    </source>
</evidence>
<feature type="compositionally biased region" description="Basic and acidic residues" evidence="2">
    <location>
        <begin position="342"/>
        <end position="355"/>
    </location>
</feature>
<keyword evidence="5" id="KW-1185">Reference proteome</keyword>
<dbReference type="AlphaFoldDB" id="A0A2K8SFC0"/>
<evidence type="ECO:0000256" key="3">
    <source>
        <dbReference type="SAM" id="Phobius"/>
    </source>
</evidence>
<evidence type="ECO:0000256" key="2">
    <source>
        <dbReference type="SAM" id="MobiDB-lite"/>
    </source>
</evidence>
<protein>
    <recommendedName>
        <fullName evidence="6">Transmembrane protein</fullName>
    </recommendedName>
</protein>
<dbReference type="KEGG" id="sfz:SFLOR_v1c10900"/>
<sequence>MFAIFIIFAWSLTLVSSIGLLLFGSMALMLLLSGSNPIALISNILQIITKPLFTPVYGSNGVIDSSTQGAGSNNQLATIIWMTISFFVAILLIVISIIELVRLRKQQKISKPYIKVTMVVLSIILLLTGQLLLVLISGLILIAFILLEAILFDSEALNNYAEERNLILIYKEEKKFEKEVSKQGKLVGNVDLKNLQGDFQKENEQVKTEDNSTLPFSTQNEFKVNSFSEDEKLNIIKKFNTNVTKVNSIAKMLKMPESYHVSYINVKNTENENDNLNSITQITNIVDTQQVVDISNEFNNLDDNDSQNLDDSLDSQVIILEAKDKEDNLEEDNLNSTQEVFVKQEDSEKESKTQEEDSLDFSDNNLVNLSQSNEIKEEESNKLLSSQEVVSTISKSENISLDENLLRQKLARAVNMDLNQLIESKEPDADKNLIYSDFNFNQPDLASQVLVRELKENNNEITNPISQIFSSKSTLLKKEDNFEEQKKVVKSNEPVFGRLDDQVTVKPIQQDSKNVKEKINLTIQTPSFVAKPTILSEQNFEFEVEKPVEENNSLHEFVEQNTVEEKFIAPVIESSNLNEIKSKVNSNELSQTIEKDNSVHNCNNDFQIEEIKKYIFEKEQELLNRFEADINSTDFSRLNTIEERILNLENLIESLGSKVFDNQVIQDFRQINKQLESISRVVNELENNTPKAIINRSITKHNYNRNNG</sequence>
<dbReference type="EMBL" id="CP025057">
    <property type="protein sequence ID" value="AUB32136.1"/>
    <property type="molecule type" value="Genomic_DNA"/>
</dbReference>
<dbReference type="RefSeq" id="WP_100917082.1">
    <property type="nucleotide sequence ID" value="NZ_CP025057.1"/>
</dbReference>
<dbReference type="OrthoDB" id="387189at2"/>
<keyword evidence="3" id="KW-0472">Membrane</keyword>
<keyword evidence="1" id="KW-0175">Coiled coil</keyword>
<feature type="transmembrane region" description="Helical" evidence="3">
    <location>
        <begin position="6"/>
        <end position="31"/>
    </location>
</feature>
<evidence type="ECO:0000313" key="4">
    <source>
        <dbReference type="EMBL" id="AUB32136.1"/>
    </source>
</evidence>
<dbReference type="Proteomes" id="UP000231823">
    <property type="component" value="Chromosome"/>
</dbReference>